<sequence length="399" mass="43356">MLGDTSPAESHSISLYLREDNLGHSEPNNCSCHVSQPNYPQESVPPHDHGDGGLHNHHPTCHHHQQVLYADDSEVSPLDENNYLGAPLITQVQDPHSPTYEEAGVQAGHYLGWRGSRSHSQDHEDQESTTLTSSNTSDGEMTRHLVQKDAARPTSCHSKLLLEEEEEEHSDLTGLDNPALDHTETETPTPVPVHPASPPVTESSKEPSSLNQILARIEHTRAQLTCRPLVLSHITAPHPPSTLSPAGQKDFVASERQPCGGHPLLKETPTPSEDGACEASLGPVDTPGESTRDYDDISVTTLLSLHTSTPTRTRSRSRSSRSLGSLRSAKSLRWQPSRRSWVNVAVRGSSLSCPSASLQPHQPQDLSRTPGTVPIHLQHASHACCSSSRVLSDAPRTPL</sequence>
<feature type="compositionally biased region" description="Low complexity" evidence="1">
    <location>
        <begin position="320"/>
        <end position="329"/>
    </location>
</feature>
<feature type="compositionally biased region" description="Basic and acidic residues" evidence="1">
    <location>
        <begin position="45"/>
        <end position="54"/>
    </location>
</feature>
<feature type="region of interest" description="Disordered" evidence="1">
    <location>
        <begin position="27"/>
        <end position="60"/>
    </location>
</feature>
<feature type="region of interest" description="Disordered" evidence="1">
    <location>
        <begin position="113"/>
        <end position="140"/>
    </location>
</feature>
<feature type="compositionally biased region" description="Polar residues" evidence="1">
    <location>
        <begin position="27"/>
        <end position="41"/>
    </location>
</feature>
<dbReference type="Proteomes" id="UP001286313">
    <property type="component" value="Unassembled WGS sequence"/>
</dbReference>
<dbReference type="AlphaFoldDB" id="A0AAE1EVW4"/>
<evidence type="ECO:0000313" key="2">
    <source>
        <dbReference type="EMBL" id="KAK3862322.1"/>
    </source>
</evidence>
<evidence type="ECO:0000256" key="1">
    <source>
        <dbReference type="SAM" id="MobiDB-lite"/>
    </source>
</evidence>
<feature type="region of interest" description="Disordered" evidence="1">
    <location>
        <begin position="164"/>
        <end position="210"/>
    </location>
</feature>
<protein>
    <submittedName>
        <fullName evidence="2">Uncharacterized protein</fullName>
    </submittedName>
</protein>
<feature type="region of interest" description="Disordered" evidence="1">
    <location>
        <begin position="253"/>
        <end position="329"/>
    </location>
</feature>
<name>A0AAE1EVW4_PETCI</name>
<feature type="region of interest" description="Disordered" evidence="1">
    <location>
        <begin position="352"/>
        <end position="371"/>
    </location>
</feature>
<reference evidence="2" key="1">
    <citation type="submission" date="2023-10" db="EMBL/GenBank/DDBJ databases">
        <title>Genome assemblies of two species of porcelain crab, Petrolisthes cinctipes and Petrolisthes manimaculis (Anomura: Porcellanidae).</title>
        <authorList>
            <person name="Angst P."/>
        </authorList>
    </citation>
    <scope>NUCLEOTIDE SEQUENCE</scope>
    <source>
        <strain evidence="2">PB745_01</strain>
        <tissue evidence="2">Gill</tissue>
    </source>
</reference>
<dbReference type="EMBL" id="JAWQEG010004272">
    <property type="protein sequence ID" value="KAK3862322.1"/>
    <property type="molecule type" value="Genomic_DNA"/>
</dbReference>
<accession>A0AAE1EVW4</accession>
<organism evidence="2 3">
    <name type="scientific">Petrolisthes cinctipes</name>
    <name type="common">Flat porcelain crab</name>
    <dbReference type="NCBI Taxonomy" id="88211"/>
    <lineage>
        <taxon>Eukaryota</taxon>
        <taxon>Metazoa</taxon>
        <taxon>Ecdysozoa</taxon>
        <taxon>Arthropoda</taxon>
        <taxon>Crustacea</taxon>
        <taxon>Multicrustacea</taxon>
        <taxon>Malacostraca</taxon>
        <taxon>Eumalacostraca</taxon>
        <taxon>Eucarida</taxon>
        <taxon>Decapoda</taxon>
        <taxon>Pleocyemata</taxon>
        <taxon>Anomura</taxon>
        <taxon>Galatheoidea</taxon>
        <taxon>Porcellanidae</taxon>
        <taxon>Petrolisthes</taxon>
    </lineage>
</organism>
<feature type="compositionally biased region" description="Polar residues" evidence="1">
    <location>
        <begin position="352"/>
        <end position="370"/>
    </location>
</feature>
<evidence type="ECO:0000313" key="3">
    <source>
        <dbReference type="Proteomes" id="UP001286313"/>
    </source>
</evidence>
<gene>
    <name evidence="2" type="ORF">Pcinc_031807</name>
</gene>
<keyword evidence="3" id="KW-1185">Reference proteome</keyword>
<feature type="compositionally biased region" description="Low complexity" evidence="1">
    <location>
        <begin position="298"/>
        <end position="312"/>
    </location>
</feature>
<feature type="compositionally biased region" description="Pro residues" evidence="1">
    <location>
        <begin position="189"/>
        <end position="198"/>
    </location>
</feature>
<feature type="compositionally biased region" description="Polar residues" evidence="1">
    <location>
        <begin position="128"/>
        <end position="139"/>
    </location>
</feature>
<comment type="caution">
    <text evidence="2">The sequence shown here is derived from an EMBL/GenBank/DDBJ whole genome shotgun (WGS) entry which is preliminary data.</text>
</comment>
<proteinExistence type="predicted"/>